<organism evidence="3 4">
    <name type="scientific">Fusarium duplospermum</name>
    <dbReference type="NCBI Taxonomy" id="1325734"/>
    <lineage>
        <taxon>Eukaryota</taxon>
        <taxon>Fungi</taxon>
        <taxon>Dikarya</taxon>
        <taxon>Ascomycota</taxon>
        <taxon>Pezizomycotina</taxon>
        <taxon>Sordariomycetes</taxon>
        <taxon>Hypocreomycetidae</taxon>
        <taxon>Hypocreales</taxon>
        <taxon>Nectriaceae</taxon>
        <taxon>Fusarium</taxon>
        <taxon>Fusarium solani species complex</taxon>
    </lineage>
</organism>
<name>A0A428NPE2_9HYPO</name>
<dbReference type="Pfam" id="PF20150">
    <property type="entry name" value="2EXR"/>
    <property type="match status" value="1"/>
</dbReference>
<dbReference type="InterPro" id="IPR045518">
    <property type="entry name" value="2EXR"/>
</dbReference>
<feature type="domain" description="2EXR" evidence="2">
    <location>
        <begin position="38"/>
        <end position="106"/>
    </location>
</feature>
<proteinExistence type="predicted"/>
<dbReference type="EMBL" id="NKCI01000358">
    <property type="protein sequence ID" value="RSL42615.1"/>
    <property type="molecule type" value="Genomic_DNA"/>
</dbReference>
<dbReference type="OrthoDB" id="4969633at2759"/>
<comment type="caution">
    <text evidence="3">The sequence shown here is derived from an EMBL/GenBank/DDBJ whole genome shotgun (WGS) entry which is preliminary data.</text>
</comment>
<protein>
    <recommendedName>
        <fullName evidence="2">2EXR domain-containing protein</fullName>
    </recommendedName>
</protein>
<accession>A0A428NPE2</accession>
<dbReference type="AlphaFoldDB" id="A0A428NPE2"/>
<keyword evidence="4" id="KW-1185">Reference proteome</keyword>
<dbReference type="PANTHER" id="PTHR35910">
    <property type="entry name" value="2EXR DOMAIN-CONTAINING PROTEIN"/>
    <property type="match status" value="1"/>
</dbReference>
<evidence type="ECO:0000313" key="4">
    <source>
        <dbReference type="Proteomes" id="UP000288168"/>
    </source>
</evidence>
<evidence type="ECO:0000313" key="3">
    <source>
        <dbReference type="EMBL" id="RSL42615.1"/>
    </source>
</evidence>
<evidence type="ECO:0000256" key="1">
    <source>
        <dbReference type="SAM" id="MobiDB-lite"/>
    </source>
</evidence>
<dbReference type="PANTHER" id="PTHR35910:SF6">
    <property type="entry name" value="2EXR DOMAIN-CONTAINING PROTEIN"/>
    <property type="match status" value="1"/>
</dbReference>
<sequence length="277" mass="31452">MLSLRIGSDGRAPAQRTQQTRENTDGDSDGSLEDALSFVKFSHLPAEIRLMIWQSAFNNVDAAVAVGSFPDNRRRISACHPHSATASGSPPVARACREARREWFRSTQAYKRTDDESLVHLFLPRTVFLLPPSAILNSQLRGIRLSIEHVAIDIAESPDIFLIFEALARFPRLRTIIVVIPSDAVDESQITEWQQRIRQDQGVLRRIGTLVGTPSRDGEWHRRTYMGWLLRNYLEGPQVRKYYAKEEGPKIRLFVDRIASSGGAGASMERPWELYFY</sequence>
<evidence type="ECO:0000259" key="2">
    <source>
        <dbReference type="Pfam" id="PF20150"/>
    </source>
</evidence>
<reference evidence="3 4" key="1">
    <citation type="submission" date="2017-06" db="EMBL/GenBank/DDBJ databases">
        <title>Comparative genomic analysis of Ambrosia Fusariam Clade fungi.</title>
        <authorList>
            <person name="Stajich J.E."/>
            <person name="Carrillo J."/>
            <person name="Kijimoto T."/>
            <person name="Eskalen A."/>
            <person name="O'Donnell K."/>
            <person name="Kasson M."/>
        </authorList>
    </citation>
    <scope>NUCLEOTIDE SEQUENCE [LARGE SCALE GENOMIC DNA]</scope>
    <source>
        <strain evidence="3 4">NRRL62584</strain>
    </source>
</reference>
<feature type="region of interest" description="Disordered" evidence="1">
    <location>
        <begin position="1"/>
        <end position="30"/>
    </location>
</feature>
<gene>
    <name evidence="3" type="ORF">CEP54_015417</name>
</gene>
<dbReference type="Proteomes" id="UP000288168">
    <property type="component" value="Unassembled WGS sequence"/>
</dbReference>